<dbReference type="InterPro" id="IPR007603">
    <property type="entry name" value="Choline_transptr-like"/>
</dbReference>
<feature type="transmembrane region" description="Helical" evidence="6">
    <location>
        <begin position="437"/>
        <end position="456"/>
    </location>
</feature>
<dbReference type="Proteomes" id="UP001363622">
    <property type="component" value="Unassembled WGS sequence"/>
</dbReference>
<organism evidence="8 9">
    <name type="scientific">Phyllosticta citriasiana</name>
    <dbReference type="NCBI Taxonomy" id="595635"/>
    <lineage>
        <taxon>Eukaryota</taxon>
        <taxon>Fungi</taxon>
        <taxon>Dikarya</taxon>
        <taxon>Ascomycota</taxon>
        <taxon>Pezizomycotina</taxon>
        <taxon>Dothideomycetes</taxon>
        <taxon>Dothideomycetes incertae sedis</taxon>
        <taxon>Botryosphaeriales</taxon>
        <taxon>Phyllostictaceae</taxon>
        <taxon>Phyllosticta</taxon>
    </lineage>
</organism>
<keyword evidence="3 6" id="KW-0812">Transmembrane</keyword>
<evidence type="ECO:0000256" key="7">
    <source>
        <dbReference type="SAM" id="MobiDB-lite"/>
    </source>
</evidence>
<comment type="caution">
    <text evidence="8">The sequence shown here is derived from an EMBL/GenBank/DDBJ whole genome shotgun (WGS) entry which is preliminary data.</text>
</comment>
<feature type="transmembrane region" description="Helical" evidence="6">
    <location>
        <begin position="661"/>
        <end position="685"/>
    </location>
</feature>
<feature type="region of interest" description="Disordered" evidence="7">
    <location>
        <begin position="16"/>
        <end position="76"/>
    </location>
</feature>
<keyword evidence="5 6" id="KW-0472">Membrane</keyword>
<accession>A0ABR1L0G4</accession>
<feature type="compositionally biased region" description="Polar residues" evidence="7">
    <location>
        <begin position="45"/>
        <end position="54"/>
    </location>
</feature>
<evidence type="ECO:0000313" key="9">
    <source>
        <dbReference type="Proteomes" id="UP001363622"/>
    </source>
</evidence>
<feature type="transmembrane region" description="Helical" evidence="6">
    <location>
        <begin position="583"/>
        <end position="602"/>
    </location>
</feature>
<dbReference type="PANTHER" id="PTHR12385">
    <property type="entry name" value="CHOLINE TRANSPORTER-LIKE (SLC FAMILY 44)"/>
    <property type="match status" value="1"/>
</dbReference>
<protein>
    <recommendedName>
        <fullName evidence="6">Protein PNS1</fullName>
    </recommendedName>
</protein>
<evidence type="ECO:0000256" key="4">
    <source>
        <dbReference type="ARBA" id="ARBA00022989"/>
    </source>
</evidence>
<proteinExistence type="inferred from homology"/>
<feature type="compositionally biased region" description="Low complexity" evidence="7">
    <location>
        <begin position="154"/>
        <end position="167"/>
    </location>
</feature>
<sequence length="762" mass="83724">MFSEYASRFLAQSQSRLLGAQDNADTQSRTRSARHSRGQGPGASRHQSSRSYLQKPTMPNPYGPSGSQMSRFPFASRTSAAPAPLFYSATDDFREEDDGEEHEREVADFYALQKSRRQFGGSHLTESSETDGEGDRSINKSHGDEDDGSGPAFSRGIRSSWRGGRITSRGRDPNIQPIDEGDGRGRSVGASDVSAPSSKGKGRMVDVELASTEKDSADEYQEDLSDDDMGPPPSYHNFRRTPGIQPPRNPLQNALPIPLETDEEALLGNTRRPISPDRETTVTVIPEEQPEKHDSFWSFIFVIAAAAYFGTAVLVWMHTSAPDKKNPLGDTVYSTLHSSFHLLSAYTLVSIVVAALWLACLAYFVRPLVRLIMVGVPIILISFFLYPMISSYKGAWHGHSVQDKAMRWLSLIPGICATIWIYTVYQGRRSIDKASRILELASRVLGACPALLLVGLGVLTATVVWTWVWIGIFARLFLEGHFKRRDGKVSLWAVDLSTWWLGIFYILFYLWSLGVISGIQRSLTSATVSQWYFHRYAVPKPTSHEVVHASFWHATGPMFGTICLSTFLALALRLPLIVLPRRFAAFISFCVYQVIPSSVVTLTNPLTLTYASIHSMDLRQAAHGLGQLSFVSKSSPTTTLTPRSFSSPSGHELVPYRLSKLILHATRFVMSLALGFGGWVSTARALELSGSSHRGSLYAYVVGLVAAAIGWGVLGAMEGVLGGILDALIVCWGSEVGTQGAGQSKYCREAGELFGESEGRWS</sequence>
<evidence type="ECO:0000256" key="2">
    <source>
        <dbReference type="ARBA" id="ARBA00007168"/>
    </source>
</evidence>
<feature type="compositionally biased region" description="Basic and acidic residues" evidence="7">
    <location>
        <begin position="133"/>
        <end position="143"/>
    </location>
</feature>
<keyword evidence="4 6" id="KW-1133">Transmembrane helix</keyword>
<feature type="transmembrane region" description="Helical" evidence="6">
    <location>
        <begin position="490"/>
        <end position="511"/>
    </location>
</feature>
<dbReference type="Pfam" id="PF04515">
    <property type="entry name" value="Choline_transpo"/>
    <property type="match status" value="1"/>
</dbReference>
<evidence type="ECO:0000256" key="6">
    <source>
        <dbReference type="RuleBase" id="RU368066"/>
    </source>
</evidence>
<feature type="transmembrane region" description="Helical" evidence="6">
    <location>
        <begin position="405"/>
        <end position="425"/>
    </location>
</feature>
<reference evidence="8 9" key="1">
    <citation type="submission" date="2024-04" db="EMBL/GenBank/DDBJ databases">
        <title>Phyllosticta paracitricarpa is synonymous to the EU quarantine fungus P. citricarpa based on phylogenomic analyses.</title>
        <authorList>
            <consortium name="Lawrence Berkeley National Laboratory"/>
            <person name="Van Ingen-Buijs V.A."/>
            <person name="Van Westerhoven A.C."/>
            <person name="Haridas S."/>
            <person name="Skiadas P."/>
            <person name="Martin F."/>
            <person name="Groenewald J.Z."/>
            <person name="Crous P.W."/>
            <person name="Seidl M.F."/>
        </authorList>
    </citation>
    <scope>NUCLEOTIDE SEQUENCE [LARGE SCALE GENOMIC DNA]</scope>
    <source>
        <strain evidence="8 9">CBS 123371</strain>
    </source>
</reference>
<feature type="transmembrane region" description="Helical" evidence="6">
    <location>
        <begin position="296"/>
        <end position="319"/>
    </location>
</feature>
<feature type="transmembrane region" description="Helical" evidence="6">
    <location>
        <begin position="551"/>
        <end position="571"/>
    </location>
</feature>
<evidence type="ECO:0000256" key="5">
    <source>
        <dbReference type="ARBA" id="ARBA00023136"/>
    </source>
</evidence>
<dbReference type="PANTHER" id="PTHR12385:SF88">
    <property type="entry name" value="CHOLINE TRANSPORTER-LIKE PROTEIN CTL1"/>
    <property type="match status" value="1"/>
</dbReference>
<comment type="subcellular location">
    <subcellularLocation>
        <location evidence="6">Cell membrane</location>
        <topology evidence="6">Multi-pass membrane protein</topology>
    </subcellularLocation>
    <subcellularLocation>
        <location evidence="1">Membrane</location>
        <topology evidence="1">Multi-pass membrane protein</topology>
    </subcellularLocation>
</comment>
<evidence type="ECO:0000256" key="3">
    <source>
        <dbReference type="ARBA" id="ARBA00022692"/>
    </source>
</evidence>
<keyword evidence="9" id="KW-1185">Reference proteome</keyword>
<name>A0ABR1L0G4_9PEZI</name>
<feature type="region of interest" description="Disordered" evidence="7">
    <location>
        <begin position="117"/>
        <end position="235"/>
    </location>
</feature>
<gene>
    <name evidence="8" type="ORF">IWZ03DRAFT_28212</name>
</gene>
<feature type="compositionally biased region" description="Acidic residues" evidence="7">
    <location>
        <begin position="218"/>
        <end position="229"/>
    </location>
</feature>
<feature type="compositionally biased region" description="Basic and acidic residues" evidence="7">
    <location>
        <begin position="203"/>
        <end position="217"/>
    </location>
</feature>
<evidence type="ECO:0000256" key="1">
    <source>
        <dbReference type="ARBA" id="ARBA00004141"/>
    </source>
</evidence>
<comment type="function">
    <text evidence="6">Probably involved in transport through the plasma membrane.</text>
</comment>
<dbReference type="EMBL" id="JBBPHU010000001">
    <property type="protein sequence ID" value="KAK7524590.1"/>
    <property type="molecule type" value="Genomic_DNA"/>
</dbReference>
<evidence type="ECO:0000313" key="8">
    <source>
        <dbReference type="EMBL" id="KAK7524590.1"/>
    </source>
</evidence>
<comment type="similarity">
    <text evidence="2 6">Belongs to the CTL (choline transporter-like) family.</text>
</comment>
<feature type="transmembrane region" description="Helical" evidence="6">
    <location>
        <begin position="462"/>
        <end position="478"/>
    </location>
</feature>
<feature type="transmembrane region" description="Helical" evidence="6">
    <location>
        <begin position="697"/>
        <end position="717"/>
    </location>
</feature>
<feature type="transmembrane region" description="Helical" evidence="6">
    <location>
        <begin position="371"/>
        <end position="389"/>
    </location>
</feature>
<feature type="transmembrane region" description="Helical" evidence="6">
    <location>
        <begin position="339"/>
        <end position="364"/>
    </location>
</feature>